<sequence length="295" mass="31996">MRGGICLSWREDYLRVTWVHLKRIVAIIIGAVIVAASINSMIIPNKIADGGVTGIAIIVYYLFNLPVSKVVILLNIPLFLVGWKMVGRVFLVYSIIGVAAFSLALEVTMAIPNPTADPLLACIFAGVVSGIGMGIIFRSRGSLGGTDILAVFFSRTTSFSVGQVLMGIDALIFIAAAVFLGPERAMYAMIYMFIATKVIDMVQEGLNPSKSVLVVTGDPHGIAQDIMEKLDRGVTLFQAKGAYSKEDKEVVYCVISRTEMSQIKEIIRTRDPKAFLSISDVPEVVGEGFSTWKGH</sequence>
<evidence type="ECO:0000259" key="7">
    <source>
        <dbReference type="Pfam" id="PF10035"/>
    </source>
</evidence>
<dbReference type="PATRIC" id="fig|49338.4.peg.2198"/>
<dbReference type="AlphaFoldDB" id="A0A098AZB6"/>
<dbReference type="OrthoDB" id="9779786at2"/>
<dbReference type="GO" id="GO:0005886">
    <property type="term" value="C:plasma membrane"/>
    <property type="evidence" value="ECO:0007669"/>
    <property type="project" value="UniProtKB-SubCell"/>
</dbReference>
<gene>
    <name evidence="9" type="ORF">AT727_06845</name>
    <name evidence="8" type="ORF">DPCES_2041</name>
</gene>
<evidence type="ECO:0000313" key="10">
    <source>
        <dbReference type="Proteomes" id="UP000054623"/>
    </source>
</evidence>
<dbReference type="InterPro" id="IPR003740">
    <property type="entry name" value="YitT"/>
</dbReference>
<dbReference type="InterPro" id="IPR015867">
    <property type="entry name" value="N-reg_PII/ATP_PRibTrfase_C"/>
</dbReference>
<comment type="subcellular location">
    <subcellularLocation>
        <location evidence="1">Cell membrane</location>
        <topology evidence="1">Multi-pass membrane protein</topology>
    </subcellularLocation>
</comment>
<protein>
    <submittedName>
        <fullName evidence="8">UPF0750 membrane protein YpjC</fullName>
    </submittedName>
</protein>
<dbReference type="EMBL" id="LOCK01000028">
    <property type="protein sequence ID" value="KTE91305.1"/>
    <property type="molecule type" value="Genomic_DNA"/>
</dbReference>
<dbReference type="InterPro" id="IPR051461">
    <property type="entry name" value="UPF0750_membrane"/>
</dbReference>
<evidence type="ECO:0000313" key="8">
    <source>
        <dbReference type="EMBL" id="CDX01928.1"/>
    </source>
</evidence>
<feature type="transmembrane region" description="Helical" evidence="6">
    <location>
        <begin position="24"/>
        <end position="43"/>
    </location>
</feature>
<organism evidence="8">
    <name type="scientific">Desulfitobacterium hafniense</name>
    <name type="common">Desulfitobacterium frappieri</name>
    <dbReference type="NCBI Taxonomy" id="49338"/>
    <lineage>
        <taxon>Bacteria</taxon>
        <taxon>Bacillati</taxon>
        <taxon>Bacillota</taxon>
        <taxon>Clostridia</taxon>
        <taxon>Eubacteriales</taxon>
        <taxon>Desulfitobacteriaceae</taxon>
        <taxon>Desulfitobacterium</taxon>
    </lineage>
</organism>
<feature type="transmembrane region" description="Helical" evidence="6">
    <location>
        <begin position="55"/>
        <end position="83"/>
    </location>
</feature>
<dbReference type="PANTHER" id="PTHR33545">
    <property type="entry name" value="UPF0750 MEMBRANE PROTEIN YITT-RELATED"/>
    <property type="match status" value="1"/>
</dbReference>
<dbReference type="CDD" id="cd16380">
    <property type="entry name" value="YitT_C"/>
    <property type="match status" value="1"/>
</dbReference>
<evidence type="ECO:0000256" key="5">
    <source>
        <dbReference type="ARBA" id="ARBA00023136"/>
    </source>
</evidence>
<proteinExistence type="predicted"/>
<keyword evidence="2" id="KW-1003">Cell membrane</keyword>
<evidence type="ECO:0000256" key="3">
    <source>
        <dbReference type="ARBA" id="ARBA00022692"/>
    </source>
</evidence>
<evidence type="ECO:0000256" key="6">
    <source>
        <dbReference type="SAM" id="Phobius"/>
    </source>
</evidence>
<reference evidence="9 10" key="2">
    <citation type="submission" date="2015-12" db="EMBL/GenBank/DDBJ databases">
        <title>Draft Genome Sequence of Desulfitobacterium hafniense Strain DH, a Sulfate-reducing Bacterium Isolated from Paddy Soils.</title>
        <authorList>
            <person name="Bao P."/>
            <person name="Zhang X."/>
            <person name="Li G."/>
        </authorList>
    </citation>
    <scope>NUCLEOTIDE SEQUENCE [LARGE SCALE GENOMIC DNA]</scope>
    <source>
        <strain evidence="9 10">DH</strain>
    </source>
</reference>
<dbReference type="Pfam" id="PF02588">
    <property type="entry name" value="YitT_membrane"/>
    <property type="match status" value="1"/>
</dbReference>
<dbReference type="PANTHER" id="PTHR33545:SF9">
    <property type="entry name" value="UPF0750 MEMBRANE PROTEIN YITE"/>
    <property type="match status" value="1"/>
</dbReference>
<reference evidence="8" key="1">
    <citation type="submission" date="2014-07" db="EMBL/GenBank/DDBJ databases">
        <authorList>
            <person name="Hornung V.Bastian."/>
        </authorList>
    </citation>
    <scope>NUCLEOTIDE SEQUENCE</scope>
    <source>
        <strain evidence="8">PCE-S</strain>
    </source>
</reference>
<dbReference type="EMBL" id="LK996017">
    <property type="protein sequence ID" value="CDX01928.1"/>
    <property type="molecule type" value="Genomic_DNA"/>
</dbReference>
<name>A0A098AZB6_DESHA</name>
<evidence type="ECO:0000313" key="9">
    <source>
        <dbReference type="EMBL" id="KTE91305.1"/>
    </source>
</evidence>
<dbReference type="Proteomes" id="UP000054623">
    <property type="component" value="Unassembled WGS sequence"/>
</dbReference>
<dbReference type="Gene3D" id="3.30.70.120">
    <property type="match status" value="1"/>
</dbReference>
<dbReference type="InterPro" id="IPR019264">
    <property type="entry name" value="DUF2179"/>
</dbReference>
<feature type="transmembrane region" description="Helical" evidence="6">
    <location>
        <begin position="118"/>
        <end position="137"/>
    </location>
</feature>
<evidence type="ECO:0000256" key="1">
    <source>
        <dbReference type="ARBA" id="ARBA00004651"/>
    </source>
</evidence>
<keyword evidence="4 6" id="KW-1133">Transmembrane helix</keyword>
<evidence type="ECO:0000256" key="4">
    <source>
        <dbReference type="ARBA" id="ARBA00022989"/>
    </source>
</evidence>
<feature type="domain" description="DUF2179" evidence="7">
    <location>
        <begin position="232"/>
        <end position="286"/>
    </location>
</feature>
<dbReference type="RefSeq" id="WP_005812010.1">
    <property type="nucleotide sequence ID" value="NZ_CABKQQ010000036.1"/>
</dbReference>
<feature type="transmembrane region" description="Helical" evidence="6">
    <location>
        <begin position="158"/>
        <end position="179"/>
    </location>
</feature>
<dbReference type="PIRSF" id="PIRSF006483">
    <property type="entry name" value="Membrane_protein_YitT"/>
    <property type="match status" value="1"/>
</dbReference>
<accession>A0A098AZB6</accession>
<evidence type="ECO:0000256" key="2">
    <source>
        <dbReference type="ARBA" id="ARBA00022475"/>
    </source>
</evidence>
<keyword evidence="5 6" id="KW-0472">Membrane</keyword>
<keyword evidence="3 6" id="KW-0812">Transmembrane</keyword>
<feature type="transmembrane region" description="Helical" evidence="6">
    <location>
        <begin position="90"/>
        <end position="112"/>
    </location>
</feature>
<dbReference type="Pfam" id="PF10035">
    <property type="entry name" value="DUF2179"/>
    <property type="match status" value="1"/>
</dbReference>